<reference evidence="2 3" key="1">
    <citation type="journal article" date="2018" name="Front. Plant Sci.">
        <title>Red Clover (Trifolium pratense) and Zigzag Clover (T. medium) - A Picture of Genomic Similarities and Differences.</title>
        <authorList>
            <person name="Dluhosova J."/>
            <person name="Istvanek J."/>
            <person name="Nedelnik J."/>
            <person name="Repkova J."/>
        </authorList>
    </citation>
    <scope>NUCLEOTIDE SEQUENCE [LARGE SCALE GENOMIC DNA]</scope>
    <source>
        <strain evidence="3">cv. 10/8</strain>
        <tissue evidence="2">Leaf</tissue>
    </source>
</reference>
<evidence type="ECO:0000313" key="3">
    <source>
        <dbReference type="Proteomes" id="UP000265520"/>
    </source>
</evidence>
<name>A0A392TTB9_9FABA</name>
<evidence type="ECO:0000313" key="2">
    <source>
        <dbReference type="EMBL" id="MCI63954.1"/>
    </source>
</evidence>
<dbReference type="AlphaFoldDB" id="A0A392TTB9"/>
<protein>
    <submittedName>
        <fullName evidence="2">Uncharacterized protein</fullName>
    </submittedName>
</protein>
<keyword evidence="3" id="KW-1185">Reference proteome</keyword>
<feature type="non-terminal residue" evidence="2">
    <location>
        <position position="34"/>
    </location>
</feature>
<feature type="compositionally biased region" description="Polar residues" evidence="1">
    <location>
        <begin position="21"/>
        <end position="34"/>
    </location>
</feature>
<sequence length="34" mass="3824">MFTFMAAEELNSMNESSMESTRPSHSWSSHASLC</sequence>
<dbReference type="Proteomes" id="UP000265520">
    <property type="component" value="Unassembled WGS sequence"/>
</dbReference>
<proteinExistence type="predicted"/>
<comment type="caution">
    <text evidence="2">The sequence shown here is derived from an EMBL/GenBank/DDBJ whole genome shotgun (WGS) entry which is preliminary data.</text>
</comment>
<feature type="region of interest" description="Disordered" evidence="1">
    <location>
        <begin position="1"/>
        <end position="34"/>
    </location>
</feature>
<accession>A0A392TTB9</accession>
<organism evidence="2 3">
    <name type="scientific">Trifolium medium</name>
    <dbReference type="NCBI Taxonomy" id="97028"/>
    <lineage>
        <taxon>Eukaryota</taxon>
        <taxon>Viridiplantae</taxon>
        <taxon>Streptophyta</taxon>
        <taxon>Embryophyta</taxon>
        <taxon>Tracheophyta</taxon>
        <taxon>Spermatophyta</taxon>
        <taxon>Magnoliopsida</taxon>
        <taxon>eudicotyledons</taxon>
        <taxon>Gunneridae</taxon>
        <taxon>Pentapetalae</taxon>
        <taxon>rosids</taxon>
        <taxon>fabids</taxon>
        <taxon>Fabales</taxon>
        <taxon>Fabaceae</taxon>
        <taxon>Papilionoideae</taxon>
        <taxon>50 kb inversion clade</taxon>
        <taxon>NPAAA clade</taxon>
        <taxon>Hologalegina</taxon>
        <taxon>IRL clade</taxon>
        <taxon>Trifolieae</taxon>
        <taxon>Trifolium</taxon>
    </lineage>
</organism>
<dbReference type="EMBL" id="LXQA010646533">
    <property type="protein sequence ID" value="MCI63954.1"/>
    <property type="molecule type" value="Genomic_DNA"/>
</dbReference>
<evidence type="ECO:0000256" key="1">
    <source>
        <dbReference type="SAM" id="MobiDB-lite"/>
    </source>
</evidence>
<feature type="compositionally biased region" description="Low complexity" evidence="1">
    <location>
        <begin position="8"/>
        <end position="20"/>
    </location>
</feature>